<sequence>MNALRNTIPMERQEKVGGGRKVQCRSCLWEVGREGEEGYRIELEKVETCVLGEFHEGVEGFKGRIVPYENPSSAPPTPLKPESKSTPALHAAKDIKQTPTLSLKQRVEMLENFIVVQNKRLEGLEKKSTLQDTSTFPAGEPTPPPPKKFIPKPFPYHHILEARCEALTNLGVGVCRVSLPDDYVSESLQNVEEADEESYTKGKWVVFVPSVIPGELVKCRVYRNYKGHSEADLLEVIERSENRVEPKCRIAGECGGCQYQHVDVGYQRVWKRQHVVELLTKIGGIDSSTAEATVKDTVGTDEVFHYRSKLTPHYDAPRDRSEIDVIGFQRKQIRQLIDVPECVIATKEINEALPGVRERVNQRLEMGELKKKKGATLLLRHADEGVVFDHNQYVTTTVKDIKFRFKAGNFFQNNPYMLPSMVNYVVGQAKGGIGENGDGDMTHLVDCYCGSGLFCLSASKDFEVCVGIEVNDKAVEEARENAALNGVENCEFVAASAEQIFYGGQVQTYPKDKTCVVIDPPRKGASEEFLEQLLKFGPKRIVYMSCGPDTQARDTKILLASGAYELREVVPFDLFPQTRHIESCAVFERVN</sequence>
<keyword evidence="8" id="KW-1185">Reference proteome</keyword>
<dbReference type="AlphaFoldDB" id="A0A9W7EPZ0"/>
<comment type="similarity">
    <text evidence="4">Belongs to the class I-like SAM-binding methyltransferase superfamily. RNA M5U methyltransferase family.</text>
</comment>
<dbReference type="Proteomes" id="UP001165160">
    <property type="component" value="Unassembled WGS sequence"/>
</dbReference>
<feature type="region of interest" description="Disordered" evidence="6">
    <location>
        <begin position="67"/>
        <end position="88"/>
    </location>
</feature>
<organism evidence="7 8">
    <name type="scientific">Triparma verrucosa</name>
    <dbReference type="NCBI Taxonomy" id="1606542"/>
    <lineage>
        <taxon>Eukaryota</taxon>
        <taxon>Sar</taxon>
        <taxon>Stramenopiles</taxon>
        <taxon>Ochrophyta</taxon>
        <taxon>Bolidophyceae</taxon>
        <taxon>Parmales</taxon>
        <taxon>Triparmaceae</taxon>
        <taxon>Triparma</taxon>
    </lineage>
</organism>
<dbReference type="GO" id="GO:0009451">
    <property type="term" value="P:RNA modification"/>
    <property type="evidence" value="ECO:0007669"/>
    <property type="project" value="UniProtKB-ARBA"/>
</dbReference>
<dbReference type="InterPro" id="IPR012340">
    <property type="entry name" value="NA-bd_OB-fold"/>
</dbReference>
<dbReference type="InterPro" id="IPR010280">
    <property type="entry name" value="U5_MeTrfase_fam"/>
</dbReference>
<evidence type="ECO:0000256" key="2">
    <source>
        <dbReference type="ARBA" id="ARBA00022679"/>
    </source>
</evidence>
<evidence type="ECO:0000313" key="7">
    <source>
        <dbReference type="EMBL" id="GMH85393.1"/>
    </source>
</evidence>
<feature type="binding site" evidence="4">
    <location>
        <position position="448"/>
    </location>
    <ligand>
        <name>S-adenosyl-L-methionine</name>
        <dbReference type="ChEBI" id="CHEBI:59789"/>
    </ligand>
</feature>
<dbReference type="PANTHER" id="PTHR11061:SF30">
    <property type="entry name" value="TRNA (URACIL(54)-C(5))-METHYLTRANSFERASE"/>
    <property type="match status" value="1"/>
</dbReference>
<keyword evidence="1 4" id="KW-0489">Methyltransferase</keyword>
<protein>
    <submittedName>
        <fullName evidence="7">Uncharacterized protein</fullName>
    </submittedName>
</protein>
<keyword evidence="3 4" id="KW-0949">S-adenosyl-L-methionine</keyword>
<keyword evidence="2 4" id="KW-0808">Transferase</keyword>
<evidence type="ECO:0000313" key="8">
    <source>
        <dbReference type="Proteomes" id="UP001165160"/>
    </source>
</evidence>
<dbReference type="InterPro" id="IPR029063">
    <property type="entry name" value="SAM-dependent_MTases_sf"/>
</dbReference>
<feature type="region of interest" description="Disordered" evidence="6">
    <location>
        <begin position="126"/>
        <end position="146"/>
    </location>
</feature>
<proteinExistence type="inferred from homology"/>
<feature type="binding site" evidence="4">
    <location>
        <position position="469"/>
    </location>
    <ligand>
        <name>S-adenosyl-L-methionine</name>
        <dbReference type="ChEBI" id="CHEBI:59789"/>
    </ligand>
</feature>
<dbReference type="InterPro" id="IPR025795">
    <property type="entry name" value="tRNA_(uracil-5-)_MeTrfase"/>
</dbReference>
<evidence type="ECO:0000256" key="5">
    <source>
        <dbReference type="PROSITE-ProRule" id="PRU10015"/>
    </source>
</evidence>
<dbReference type="CDD" id="cd02440">
    <property type="entry name" value="AdoMet_MTases"/>
    <property type="match status" value="1"/>
</dbReference>
<dbReference type="PROSITE" id="PS51622">
    <property type="entry name" value="SAM_MT_RNA_M5U_2"/>
    <property type="match status" value="1"/>
</dbReference>
<dbReference type="GO" id="GO:0030697">
    <property type="term" value="F:tRNA (uracil(54)-C5)-methyltransferase activity, S-adenosyl methionine-dependent"/>
    <property type="evidence" value="ECO:0007669"/>
    <property type="project" value="InterPro"/>
</dbReference>
<dbReference type="EMBL" id="BRXX01000048">
    <property type="protein sequence ID" value="GMH85393.1"/>
    <property type="molecule type" value="Genomic_DNA"/>
</dbReference>
<dbReference type="PROSITE" id="PS51687">
    <property type="entry name" value="SAM_MT_RNA_M5U"/>
    <property type="match status" value="1"/>
</dbReference>
<reference evidence="8" key="1">
    <citation type="journal article" date="2023" name="Commun. Biol.">
        <title>Genome analysis of Parmales, the sister group of diatoms, reveals the evolutionary specialization of diatoms from phago-mixotrophs to photoautotrophs.</title>
        <authorList>
            <person name="Ban H."/>
            <person name="Sato S."/>
            <person name="Yoshikawa S."/>
            <person name="Yamada K."/>
            <person name="Nakamura Y."/>
            <person name="Ichinomiya M."/>
            <person name="Sato N."/>
            <person name="Blanc-Mathieu R."/>
            <person name="Endo H."/>
            <person name="Kuwata A."/>
            <person name="Ogata H."/>
        </authorList>
    </citation>
    <scope>NUCLEOTIDE SEQUENCE [LARGE SCALE GENOMIC DNA]</scope>
    <source>
        <strain evidence="8">NIES 3699</strain>
    </source>
</reference>
<dbReference type="PROSITE" id="PS01230">
    <property type="entry name" value="TRMA_1"/>
    <property type="match status" value="1"/>
</dbReference>
<dbReference type="Pfam" id="PF05958">
    <property type="entry name" value="tRNA_U5-meth_tr"/>
    <property type="match status" value="1"/>
</dbReference>
<feature type="binding site" evidence="4">
    <location>
        <position position="519"/>
    </location>
    <ligand>
        <name>S-adenosyl-L-methionine</name>
        <dbReference type="ChEBI" id="CHEBI:59789"/>
    </ligand>
</feature>
<dbReference type="SUPFAM" id="SSF53335">
    <property type="entry name" value="S-adenosyl-L-methionine-dependent methyltransferases"/>
    <property type="match status" value="1"/>
</dbReference>
<dbReference type="PROSITE" id="PS01231">
    <property type="entry name" value="TRMA_2"/>
    <property type="match status" value="1"/>
</dbReference>
<gene>
    <name evidence="7" type="ORF">TrVE_jg317</name>
</gene>
<name>A0A9W7EPZ0_9STRA</name>
<feature type="active site" description="Nucleophile" evidence="4">
    <location>
        <position position="546"/>
    </location>
</feature>
<evidence type="ECO:0000256" key="4">
    <source>
        <dbReference type="PROSITE-ProRule" id="PRU01024"/>
    </source>
</evidence>
<dbReference type="PANTHER" id="PTHR11061">
    <property type="entry name" value="RNA M5U METHYLTRANSFERASE"/>
    <property type="match status" value="1"/>
</dbReference>
<evidence type="ECO:0000256" key="3">
    <source>
        <dbReference type="ARBA" id="ARBA00022691"/>
    </source>
</evidence>
<feature type="active site" evidence="5">
    <location>
        <position position="546"/>
    </location>
</feature>
<dbReference type="Gene3D" id="2.40.50.140">
    <property type="entry name" value="Nucleic acid-binding proteins"/>
    <property type="match status" value="1"/>
</dbReference>
<evidence type="ECO:0000256" key="6">
    <source>
        <dbReference type="SAM" id="MobiDB-lite"/>
    </source>
</evidence>
<evidence type="ECO:0000256" key="1">
    <source>
        <dbReference type="ARBA" id="ARBA00022603"/>
    </source>
</evidence>
<feature type="binding site" evidence="4">
    <location>
        <position position="412"/>
    </location>
    <ligand>
        <name>S-adenosyl-L-methionine</name>
        <dbReference type="ChEBI" id="CHEBI:59789"/>
    </ligand>
</feature>
<dbReference type="GO" id="GO:0008033">
    <property type="term" value="P:tRNA processing"/>
    <property type="evidence" value="ECO:0007669"/>
    <property type="project" value="InterPro"/>
</dbReference>
<dbReference type="Gene3D" id="3.40.50.150">
    <property type="entry name" value="Vaccinia Virus protein VP39"/>
    <property type="match status" value="2"/>
</dbReference>
<comment type="caution">
    <text evidence="7">The sequence shown here is derived from an EMBL/GenBank/DDBJ whole genome shotgun (WGS) entry which is preliminary data.</text>
</comment>
<accession>A0A9W7EPZ0</accession>
<dbReference type="InterPro" id="IPR030391">
    <property type="entry name" value="MeTrfase_TrmA_CS"/>
</dbReference>
<dbReference type="GO" id="GO:0032259">
    <property type="term" value="P:methylation"/>
    <property type="evidence" value="ECO:0007669"/>
    <property type="project" value="UniProtKB-KW"/>
</dbReference>
<dbReference type="InterPro" id="IPR030390">
    <property type="entry name" value="MeTrfase_TrmA_AS"/>
</dbReference>